<keyword evidence="1" id="KW-0812">Transmembrane</keyword>
<reference evidence="2" key="1">
    <citation type="submission" date="2019-08" db="EMBL/GenBank/DDBJ databases">
        <authorList>
            <person name="Kucharzyk K."/>
            <person name="Murdoch R.W."/>
            <person name="Higgins S."/>
            <person name="Loffler F."/>
        </authorList>
    </citation>
    <scope>NUCLEOTIDE SEQUENCE</scope>
</reference>
<keyword evidence="1" id="KW-0472">Membrane</keyword>
<organism evidence="2">
    <name type="scientific">bioreactor metagenome</name>
    <dbReference type="NCBI Taxonomy" id="1076179"/>
    <lineage>
        <taxon>unclassified sequences</taxon>
        <taxon>metagenomes</taxon>
        <taxon>ecological metagenomes</taxon>
    </lineage>
</organism>
<comment type="caution">
    <text evidence="2">The sequence shown here is derived from an EMBL/GenBank/DDBJ whole genome shotgun (WGS) entry which is preliminary data.</text>
</comment>
<gene>
    <name evidence="2" type="ORF">SDC9_180067</name>
</gene>
<dbReference type="EMBL" id="VSSQ01084673">
    <property type="protein sequence ID" value="MPN32587.1"/>
    <property type="molecule type" value="Genomic_DNA"/>
</dbReference>
<dbReference type="AlphaFoldDB" id="A0A645H0M9"/>
<keyword evidence="1" id="KW-1133">Transmembrane helix</keyword>
<name>A0A645H0M9_9ZZZZ</name>
<feature type="transmembrane region" description="Helical" evidence="1">
    <location>
        <begin position="112"/>
        <end position="135"/>
    </location>
</feature>
<protein>
    <recommendedName>
        <fullName evidence="3">DUF3592 domain-containing protein</fullName>
    </recommendedName>
</protein>
<evidence type="ECO:0008006" key="3">
    <source>
        <dbReference type="Google" id="ProtNLM"/>
    </source>
</evidence>
<proteinExistence type="predicted"/>
<accession>A0A645H0M9</accession>
<evidence type="ECO:0000313" key="2">
    <source>
        <dbReference type="EMBL" id="MPN32587.1"/>
    </source>
</evidence>
<evidence type="ECO:0000256" key="1">
    <source>
        <dbReference type="SAM" id="Phobius"/>
    </source>
</evidence>
<sequence length="156" mass="17207">MKKVLINLLLVFIGIALLLYGAMMPLLSVIGIRTQGEITVIHREGGERDEAVPNRYSYSVGYEFALDDGTIICGNTKVIGNAYSAGISKGVAPVRYLRVFPYINALEADTEFSIGTIILLVAGAFLIVFVIRTGTKVRPQERNRKKKLNSETSTRR</sequence>